<proteinExistence type="predicted"/>
<keyword evidence="2" id="KW-1185">Reference proteome</keyword>
<accession>A0A8K0JXH3</accession>
<protein>
    <submittedName>
        <fullName evidence="1">Uncharacterized protein</fullName>
    </submittedName>
</protein>
<feature type="non-terminal residue" evidence="1">
    <location>
        <position position="1"/>
    </location>
</feature>
<comment type="caution">
    <text evidence="1">The sequence shown here is derived from an EMBL/GenBank/DDBJ whole genome shotgun (WGS) entry which is preliminary data.</text>
</comment>
<dbReference type="AlphaFoldDB" id="A0A8K0JXH3"/>
<dbReference type="EMBL" id="KZ308197">
    <property type="protein sequence ID" value="KAG8224476.1"/>
    <property type="molecule type" value="Genomic_DNA"/>
</dbReference>
<reference evidence="1" key="2">
    <citation type="submission" date="2017-10" db="EMBL/GenBank/DDBJ databases">
        <title>Ladona fulva Genome sequencing and assembly.</title>
        <authorList>
            <person name="Murali S."/>
            <person name="Richards S."/>
            <person name="Bandaranaike D."/>
            <person name="Bellair M."/>
            <person name="Blankenburg K."/>
            <person name="Chao H."/>
            <person name="Dinh H."/>
            <person name="Doddapaneni H."/>
            <person name="Dugan-Rocha S."/>
            <person name="Elkadiri S."/>
            <person name="Gnanaolivu R."/>
            <person name="Hernandez B."/>
            <person name="Skinner E."/>
            <person name="Javaid M."/>
            <person name="Lee S."/>
            <person name="Li M."/>
            <person name="Ming W."/>
            <person name="Munidasa M."/>
            <person name="Muniz J."/>
            <person name="Nguyen L."/>
            <person name="Hughes D."/>
            <person name="Osuji N."/>
            <person name="Pu L.-L."/>
            <person name="Puazo M."/>
            <person name="Qu C."/>
            <person name="Quiroz J."/>
            <person name="Raj R."/>
            <person name="Weissenberger G."/>
            <person name="Xin Y."/>
            <person name="Zou X."/>
            <person name="Han Y."/>
            <person name="Worley K."/>
            <person name="Muzny D."/>
            <person name="Gibbs R."/>
        </authorList>
    </citation>
    <scope>NUCLEOTIDE SEQUENCE</scope>
    <source>
        <strain evidence="1">Sampled in the wild</strain>
    </source>
</reference>
<evidence type="ECO:0000313" key="2">
    <source>
        <dbReference type="Proteomes" id="UP000792457"/>
    </source>
</evidence>
<reference evidence="1" key="1">
    <citation type="submission" date="2013-04" db="EMBL/GenBank/DDBJ databases">
        <authorList>
            <person name="Qu J."/>
            <person name="Murali S.C."/>
            <person name="Bandaranaike D."/>
            <person name="Bellair M."/>
            <person name="Blankenburg K."/>
            <person name="Chao H."/>
            <person name="Dinh H."/>
            <person name="Doddapaneni H."/>
            <person name="Downs B."/>
            <person name="Dugan-Rocha S."/>
            <person name="Elkadiri S."/>
            <person name="Gnanaolivu R.D."/>
            <person name="Hernandez B."/>
            <person name="Javaid M."/>
            <person name="Jayaseelan J.C."/>
            <person name="Lee S."/>
            <person name="Li M."/>
            <person name="Ming W."/>
            <person name="Munidasa M."/>
            <person name="Muniz J."/>
            <person name="Nguyen L."/>
            <person name="Ongeri F."/>
            <person name="Osuji N."/>
            <person name="Pu L.-L."/>
            <person name="Puazo M."/>
            <person name="Qu C."/>
            <person name="Quiroz J."/>
            <person name="Raj R."/>
            <person name="Weissenberger G."/>
            <person name="Xin Y."/>
            <person name="Zou X."/>
            <person name="Han Y."/>
            <person name="Richards S."/>
            <person name="Worley K."/>
            <person name="Muzny D."/>
            <person name="Gibbs R."/>
        </authorList>
    </citation>
    <scope>NUCLEOTIDE SEQUENCE</scope>
    <source>
        <strain evidence="1">Sampled in the wild</strain>
    </source>
</reference>
<organism evidence="1 2">
    <name type="scientific">Ladona fulva</name>
    <name type="common">Scarce chaser dragonfly</name>
    <name type="synonym">Libellula fulva</name>
    <dbReference type="NCBI Taxonomy" id="123851"/>
    <lineage>
        <taxon>Eukaryota</taxon>
        <taxon>Metazoa</taxon>
        <taxon>Ecdysozoa</taxon>
        <taxon>Arthropoda</taxon>
        <taxon>Hexapoda</taxon>
        <taxon>Insecta</taxon>
        <taxon>Pterygota</taxon>
        <taxon>Palaeoptera</taxon>
        <taxon>Odonata</taxon>
        <taxon>Epiprocta</taxon>
        <taxon>Anisoptera</taxon>
        <taxon>Libelluloidea</taxon>
        <taxon>Libellulidae</taxon>
        <taxon>Ladona</taxon>
    </lineage>
</organism>
<dbReference type="Proteomes" id="UP000792457">
    <property type="component" value="Unassembled WGS sequence"/>
</dbReference>
<name>A0A8K0JXH3_LADFU</name>
<gene>
    <name evidence="1" type="ORF">J437_LFUL003199</name>
</gene>
<evidence type="ECO:0000313" key="1">
    <source>
        <dbReference type="EMBL" id="KAG8224476.1"/>
    </source>
</evidence>
<sequence>MTSGGLDLGLQLQKKNDLSWKHYNFNCINQKEELLEVSQIVINTDRLMGTCCYSEYVKKYVAAYGRGGFIFFGPPNAQKCFEDVKEIVDNCGSHFTNHICPKFEFPKRPYNVTFTVFNEFAIYAQLAGFKNGDSKSHWDNRRKQICEYNDIRDLYKKFPAKNN</sequence>